<feature type="transmembrane region" description="Helical" evidence="1">
    <location>
        <begin position="30"/>
        <end position="46"/>
    </location>
</feature>
<accession>A0ABV8NQI0</accession>
<sequence length="56" mass="6298">MKNILLFLLACLISVSAVLSSSKLSDPELGFATAALVWAFYVWLLLPKKDPQRDFR</sequence>
<dbReference type="EMBL" id="JBHSBY010000131">
    <property type="protein sequence ID" value="MFC4197964.1"/>
    <property type="molecule type" value="Genomic_DNA"/>
</dbReference>
<protein>
    <submittedName>
        <fullName evidence="2">Uncharacterized protein</fullName>
    </submittedName>
</protein>
<organism evidence="2 3">
    <name type="scientific">Pedobacter jamesrossensis</name>
    <dbReference type="NCBI Taxonomy" id="1908238"/>
    <lineage>
        <taxon>Bacteria</taxon>
        <taxon>Pseudomonadati</taxon>
        <taxon>Bacteroidota</taxon>
        <taxon>Sphingobacteriia</taxon>
        <taxon>Sphingobacteriales</taxon>
        <taxon>Sphingobacteriaceae</taxon>
        <taxon>Pedobacter</taxon>
    </lineage>
</organism>
<reference evidence="3" key="1">
    <citation type="journal article" date="2019" name="Int. J. Syst. Evol. Microbiol.">
        <title>The Global Catalogue of Microorganisms (GCM) 10K type strain sequencing project: providing services to taxonomists for standard genome sequencing and annotation.</title>
        <authorList>
            <consortium name="The Broad Institute Genomics Platform"/>
            <consortium name="The Broad Institute Genome Sequencing Center for Infectious Disease"/>
            <person name="Wu L."/>
            <person name="Ma J."/>
        </authorList>
    </citation>
    <scope>NUCLEOTIDE SEQUENCE [LARGE SCALE GENOMIC DNA]</scope>
    <source>
        <strain evidence="3">CCM 8689</strain>
    </source>
</reference>
<keyword evidence="1" id="KW-1133">Transmembrane helix</keyword>
<name>A0ABV8NQI0_9SPHI</name>
<evidence type="ECO:0000256" key="1">
    <source>
        <dbReference type="SAM" id="Phobius"/>
    </source>
</evidence>
<keyword evidence="3" id="KW-1185">Reference proteome</keyword>
<keyword evidence="1" id="KW-0812">Transmembrane</keyword>
<dbReference type="RefSeq" id="WP_378961655.1">
    <property type="nucleotide sequence ID" value="NZ_JBHRXC010000001.1"/>
</dbReference>
<dbReference type="Proteomes" id="UP001595792">
    <property type="component" value="Unassembled WGS sequence"/>
</dbReference>
<keyword evidence="1" id="KW-0472">Membrane</keyword>
<evidence type="ECO:0000313" key="3">
    <source>
        <dbReference type="Proteomes" id="UP001595792"/>
    </source>
</evidence>
<gene>
    <name evidence="2" type="ORF">ACFOUY_14760</name>
</gene>
<comment type="caution">
    <text evidence="2">The sequence shown here is derived from an EMBL/GenBank/DDBJ whole genome shotgun (WGS) entry which is preliminary data.</text>
</comment>
<proteinExistence type="predicted"/>
<evidence type="ECO:0000313" key="2">
    <source>
        <dbReference type="EMBL" id="MFC4197964.1"/>
    </source>
</evidence>